<sequence length="290" mass="32444">MDRLVCYRPPSTIAAREASASPQAANGVVDVDAIAAREASASPQAANGVVDVDAIADWIEPRIDAEVVVRDRFLDVYRTDDLAERFARARVLSPYDRETGNTMLGTIRYEARALDQPEREGGVLYDGVQLQRALNAALSSEERGLETLHVAILDRAIATWGDHDGRWHKRVSVLGQPAVLSVPGLYEAPAKPEVYYREQQRHAMISGDTPPREVLENQVDGEFLLEHDPRTTEALMGYVLQAYHYLETGEAFCDREGCRLFNAHYHEDLIDAQLRDPEFCPAHAERYALE</sequence>
<gene>
    <name evidence="1" type="ORF">AArc1_2502</name>
</gene>
<evidence type="ECO:0000313" key="1">
    <source>
        <dbReference type="EMBL" id="AXR78817.1"/>
    </source>
</evidence>
<protein>
    <submittedName>
        <fullName evidence="1">Uncharacterized protein</fullName>
    </submittedName>
</protein>
<dbReference type="EMBL" id="CP024047">
    <property type="protein sequence ID" value="AXR78817.1"/>
    <property type="molecule type" value="Genomic_DNA"/>
</dbReference>
<accession>A0A346PH22</accession>
<dbReference type="Proteomes" id="UP000258707">
    <property type="component" value="Chromosome"/>
</dbReference>
<evidence type="ECO:0000313" key="2">
    <source>
        <dbReference type="Proteomes" id="UP000258707"/>
    </source>
</evidence>
<reference evidence="2" key="1">
    <citation type="submission" date="2017-10" db="EMBL/GenBank/DDBJ databases">
        <title>Phenotypic and genomic properties of facultatively anaerobic sulfur-reducing natronoarchaea from hypersaline soda lakes.</title>
        <authorList>
            <person name="Sorokin D.Y."/>
            <person name="Kublanov I.V."/>
            <person name="Roman P."/>
            <person name="Sinninghe Damste J.S."/>
            <person name="Golyshin P.N."/>
            <person name="Rojo D."/>
            <person name="Ciordia S."/>
            <person name="Mena Md.C."/>
            <person name="Ferrer M."/>
            <person name="Messina E."/>
            <person name="Smedile F."/>
            <person name="La Spada G."/>
            <person name="La Cono V."/>
            <person name="Yakimov M.M."/>
        </authorList>
    </citation>
    <scope>NUCLEOTIDE SEQUENCE [LARGE SCALE GENOMIC DNA]</scope>
    <source>
        <strain evidence="2">AArc1</strain>
    </source>
</reference>
<proteinExistence type="predicted"/>
<dbReference type="Pfam" id="PF22529">
    <property type="entry name" value="DUF7001"/>
    <property type="match status" value="1"/>
</dbReference>
<organism evidence="1 2">
    <name type="scientific">Natrarchaeobaculum sulfurireducens</name>
    <dbReference type="NCBI Taxonomy" id="2044521"/>
    <lineage>
        <taxon>Archaea</taxon>
        <taxon>Methanobacteriati</taxon>
        <taxon>Methanobacteriota</taxon>
        <taxon>Stenosarchaea group</taxon>
        <taxon>Halobacteria</taxon>
        <taxon>Halobacteriales</taxon>
        <taxon>Natrialbaceae</taxon>
        <taxon>Natrarchaeobaculum</taxon>
    </lineage>
</organism>
<name>A0A346PH22_9EURY</name>
<dbReference type="KEGG" id="nan:AArc1_2502"/>
<dbReference type="RefSeq" id="WP_228442327.1">
    <property type="nucleotide sequence ID" value="NZ_CP024047.1"/>
</dbReference>
<dbReference type="GeneID" id="37639270"/>
<dbReference type="InterPro" id="IPR054270">
    <property type="entry name" value="DUF7001"/>
</dbReference>
<dbReference type="AlphaFoldDB" id="A0A346PH22"/>